<sequence length="838" mass="94620">MNKKIILITIIFAIIFSQIIFVSAANNCKIIHCFNPIKTTESNPQFQITNDSCYATIKFDMDGVQYNHFGVRGLQVTSTGFGQYNLVCDNGVPLSAKEFLIQRVTHLPSGTISEKGNRSGDSTIPLSAGRNYCVGPAACPTGKGELVGKGETNKITYTFNDIGGYNYKLYQAINPVANIKPTNLRLKTNSDQNYYIGAPSLIVLGPNDINSGFYETNSNYVKEITFTLLNKSPLKLKLENYEIKCPGASCQIDRNYINHYVSAGSGELVIRGTITINKRKLNTTPQISGVVRLDVNYLAVDLNKPTCRDYYKNMTSSHYMSFNYGKLDSQKFQIGLDSEVNYDGCVGEDGMIGVTGEDVVPRINIGFGGKETDGLVSIDECDSFDLEGNNNSDWVYCSKKEFLVELARKILRTWKIQERINNELHQTGREPNNALLYQLDANKSKLLTFKTNIRKQSFTPQKIQESLNALEIKLNQYFLKSGLAQELDRTDVGTQKNVMRKLFNKVKFTFNGNEFNNGNMNVLNTGEYLVNIKIDQNFEKSTQPYLFIDNDFRKDINPNVNIVVDFISDGETNVEPNWFFYDFEDEDFDDLIVTNSHSDFFNTNINNRGKLLVLEQNFNSPDINKYVFSPSYAVPIFVGLKTNQSGDMNRNFSVQITGRNINEFSSWTGIASSVENGCIDVTKPIGEVLPPLPYREFDSKDPKTTNGYYFSQFDGNLLPNKTIYLQTILFWPNNSPTDTTMSANFSVYTKDKDNKTGPIIINKVDSEFRVNSLSDVVSGIKDKKICVHKTISSNNSNIWTIFWNTKSIYETISDRKENIIVKTNKDANICQERKYLGS</sequence>
<dbReference type="AlphaFoldDB" id="A0A7K4BZN8"/>
<name>A0A7K4BZN8_9ARCH</name>
<reference evidence="1 2" key="1">
    <citation type="journal article" date="2020" name="Biotechnol. Biofuels">
        <title>New insights from the biogas microbiome by comprehensive genome-resolved metagenomics of nearly 1600 species originating from multiple anaerobic digesters.</title>
        <authorList>
            <person name="Campanaro S."/>
            <person name="Treu L."/>
            <person name="Rodriguez-R L.M."/>
            <person name="Kovalovszki A."/>
            <person name="Ziels R.M."/>
            <person name="Maus I."/>
            <person name="Zhu X."/>
            <person name="Kougias P.G."/>
            <person name="Basile A."/>
            <person name="Luo G."/>
            <person name="Schluter A."/>
            <person name="Konstantinidis K.T."/>
            <person name="Angelidaki I."/>
        </authorList>
    </citation>
    <scope>NUCLEOTIDE SEQUENCE [LARGE SCALE GENOMIC DNA]</scope>
    <source>
        <strain evidence="1">AS22ysBPME_79</strain>
    </source>
</reference>
<evidence type="ECO:0000313" key="1">
    <source>
        <dbReference type="EMBL" id="NMA44611.1"/>
    </source>
</evidence>
<comment type="caution">
    <text evidence="1">The sequence shown here is derived from an EMBL/GenBank/DDBJ whole genome shotgun (WGS) entry which is preliminary data.</text>
</comment>
<proteinExistence type="predicted"/>
<protein>
    <submittedName>
        <fullName evidence="1">Uncharacterized protein</fullName>
    </submittedName>
</protein>
<gene>
    <name evidence="1" type="ORF">GX950_02260</name>
</gene>
<organism evidence="1 2">
    <name type="scientific">Candidatus Iainarchaeum sp</name>
    <dbReference type="NCBI Taxonomy" id="3101447"/>
    <lineage>
        <taxon>Archaea</taxon>
        <taxon>Candidatus Iainarchaeota</taxon>
        <taxon>Candidatus Iainarchaeia</taxon>
        <taxon>Candidatus Iainarchaeales</taxon>
        <taxon>Candidatus Iainarchaeaceae</taxon>
        <taxon>Candidatus Iainarchaeum</taxon>
    </lineage>
</organism>
<evidence type="ECO:0000313" key="2">
    <source>
        <dbReference type="Proteomes" id="UP000526302"/>
    </source>
</evidence>
<dbReference type="Proteomes" id="UP000526302">
    <property type="component" value="Unassembled WGS sequence"/>
</dbReference>
<dbReference type="EMBL" id="JAAZKV010000018">
    <property type="protein sequence ID" value="NMA44611.1"/>
    <property type="molecule type" value="Genomic_DNA"/>
</dbReference>
<accession>A0A7K4BZN8</accession>